<dbReference type="Proteomes" id="UP000265520">
    <property type="component" value="Unassembled WGS sequence"/>
</dbReference>
<comment type="caution">
    <text evidence="2">The sequence shown here is derived from an EMBL/GenBank/DDBJ whole genome shotgun (WGS) entry which is preliminary data.</text>
</comment>
<proteinExistence type="predicted"/>
<protein>
    <submittedName>
        <fullName evidence="2">Uncharacterized protein</fullName>
    </submittedName>
</protein>
<keyword evidence="3" id="KW-1185">Reference proteome</keyword>
<feature type="non-terminal residue" evidence="2">
    <location>
        <position position="70"/>
    </location>
</feature>
<accession>A0A392VQ84</accession>
<evidence type="ECO:0000313" key="3">
    <source>
        <dbReference type="Proteomes" id="UP000265520"/>
    </source>
</evidence>
<dbReference type="EMBL" id="LXQA011247878">
    <property type="protein sequence ID" value="MCI90554.1"/>
    <property type="molecule type" value="Genomic_DNA"/>
</dbReference>
<dbReference type="AlphaFoldDB" id="A0A392VQ84"/>
<sequence length="70" mass="7060">EAARISIEIPGKGEGVAAEGDRINTLAPPTKKKRLTRSSTGCPLLQGGKAKNTSAGGDGVAQEDVEVSAV</sequence>
<feature type="compositionally biased region" description="Acidic residues" evidence="1">
    <location>
        <begin position="61"/>
        <end position="70"/>
    </location>
</feature>
<feature type="non-terminal residue" evidence="2">
    <location>
        <position position="1"/>
    </location>
</feature>
<reference evidence="2 3" key="1">
    <citation type="journal article" date="2018" name="Front. Plant Sci.">
        <title>Red Clover (Trifolium pratense) and Zigzag Clover (T. medium) - A Picture of Genomic Similarities and Differences.</title>
        <authorList>
            <person name="Dluhosova J."/>
            <person name="Istvanek J."/>
            <person name="Nedelnik J."/>
            <person name="Repkova J."/>
        </authorList>
    </citation>
    <scope>NUCLEOTIDE SEQUENCE [LARGE SCALE GENOMIC DNA]</scope>
    <source>
        <strain evidence="3">cv. 10/8</strain>
        <tissue evidence="2">Leaf</tissue>
    </source>
</reference>
<organism evidence="2 3">
    <name type="scientific">Trifolium medium</name>
    <dbReference type="NCBI Taxonomy" id="97028"/>
    <lineage>
        <taxon>Eukaryota</taxon>
        <taxon>Viridiplantae</taxon>
        <taxon>Streptophyta</taxon>
        <taxon>Embryophyta</taxon>
        <taxon>Tracheophyta</taxon>
        <taxon>Spermatophyta</taxon>
        <taxon>Magnoliopsida</taxon>
        <taxon>eudicotyledons</taxon>
        <taxon>Gunneridae</taxon>
        <taxon>Pentapetalae</taxon>
        <taxon>rosids</taxon>
        <taxon>fabids</taxon>
        <taxon>Fabales</taxon>
        <taxon>Fabaceae</taxon>
        <taxon>Papilionoideae</taxon>
        <taxon>50 kb inversion clade</taxon>
        <taxon>NPAAA clade</taxon>
        <taxon>Hologalegina</taxon>
        <taxon>IRL clade</taxon>
        <taxon>Trifolieae</taxon>
        <taxon>Trifolium</taxon>
    </lineage>
</organism>
<evidence type="ECO:0000313" key="2">
    <source>
        <dbReference type="EMBL" id="MCI90554.1"/>
    </source>
</evidence>
<feature type="region of interest" description="Disordered" evidence="1">
    <location>
        <begin position="32"/>
        <end position="70"/>
    </location>
</feature>
<name>A0A392VQ84_9FABA</name>
<evidence type="ECO:0000256" key="1">
    <source>
        <dbReference type="SAM" id="MobiDB-lite"/>
    </source>
</evidence>